<reference evidence="2 3" key="1">
    <citation type="journal article" date="2011" name="J. Bacteriol.">
        <title>Genome Sequence of Lactobacillus salivarius NIAS840, Isolated from Chicken Intestine.</title>
        <authorList>
            <person name="Ham J.S."/>
            <person name="Kim H.W."/>
            <person name="Seol K.H."/>
            <person name="Jang A."/>
            <person name="Jeong S.G."/>
            <person name="Oh M.H."/>
            <person name="Kim D.H."/>
            <person name="Kang D.K."/>
            <person name="Kim G.B."/>
            <person name="Cha C.J."/>
        </authorList>
    </citation>
    <scope>NUCLEOTIDE SEQUENCE [LARGE SCALE GENOMIC DNA]</scope>
    <source>
        <strain evidence="2 3">NIAS840</strain>
    </source>
</reference>
<dbReference type="EMBL" id="AFMN01000003">
    <property type="protein sequence ID" value="EGL98131.1"/>
    <property type="molecule type" value="Genomic_DNA"/>
</dbReference>
<comment type="caution">
    <text evidence="2">The sequence shown here is derived from an EMBL/GenBank/DDBJ whole genome shotgun (WGS) entry which is preliminary data.</text>
</comment>
<sequence length="1095" mass="130819">MVVVLSEKDRREIFDTLTDEQMRVIKKYVLYEAKSRLLSRYFWKGINWELVRLEYDPLFKKKRSKRKYNPTLYCDACHNPLKYQYVVRSLQTGYEQELGETCFTQRTGISTHIAREIYKSRDDINLFQDEILNKYSTGSRFPKSIYKKSLYFNADEYWGDALRDRILDFKRADLPLFHTDRLKLESYLSSARREFELEKKEKNINPVKIKGKYLPLDHYLKEIVSKKKDLWSDERIKIKEDIRKLDFTANNSIKKDFSRIPKSKQDKLRINYIDPFNHKLKMLYKEVNVDIAEILEEARSISTIIMNEADDFEEDNHNKIAECKKVIQEVNELTSDDKIYEINLNNDIDRELNFFKGYLEELKVEKNYPYKLRNSLEKDEILCNHDVIDLTLIKDNLGKYTIDSQDEFLIDYYLKKQGYPQKLEIENLSLEDFENKVIEEQRKILIYGILKVGFAKIIYEFEQEVAERKEKVNELIKQIEVMAKQFFSSSNYISNREKYNQKEIFYHDEDYSKIIEELTEKKNELENFKNELAKYPAELLSSLHLVSRRPKSLPISASKIIKSYSKQFEKYQINLSLVKKYELLIKYFFEKYKKYHRGIENYIFSDFMYVPSKSGFKKLDKENQKNKLTNINLLMTLIKVIRKYILKYEVAEKIKILNTLKRETEGENFVEYIRRSDKELGDIEKYCADLDKNINNKKYLRDIKKLAVEIPEIQRSFLGEDAEVIDTDKYLEGADSLKYNPRKKRAAELSNLKKNLDTGIKRTDYVWKKPEYAALSKELDKIINKDISIENSDGVEIFKQIKAQSDEIASLLTKEEKQLVEYFLRKHKFEDINGKYIQNIHSNITIEKIKNSPNKKIFLEYSFLQLKLEKYIYYYNKLESNSAYIRELEKIISMNGKIVKTKIKKSSGDPEELSTLLKDNLNIFRSTNNNKSQEYALIFSDYNNKIMKILHLSKKQGNNLEFIKESIEYLMDKYQSKKYLVKSNAKSKKSKYLDTYQDELDIKWKKDLIESMFKVEDEINWDKVKYKIVNYLSDYRIQINDEWKQELINLLFEINYNYFGNSLSDLSKENEAALINRNMLFLGFMNNTIKQLSKM</sequence>
<organism evidence="2 3">
    <name type="scientific">Ligilactobacillus salivarius NIAS840</name>
    <dbReference type="NCBI Taxonomy" id="1029822"/>
    <lineage>
        <taxon>Bacteria</taxon>
        <taxon>Bacillati</taxon>
        <taxon>Bacillota</taxon>
        <taxon>Bacilli</taxon>
        <taxon>Lactobacillales</taxon>
        <taxon>Lactobacillaceae</taxon>
        <taxon>Ligilactobacillus</taxon>
    </lineage>
</organism>
<evidence type="ECO:0000256" key="1">
    <source>
        <dbReference type="SAM" id="Coils"/>
    </source>
</evidence>
<dbReference type="AlphaFoldDB" id="F5VGG0"/>
<gene>
    <name evidence="2" type="ORF">NIAS840_01880</name>
</gene>
<feature type="coiled-coil region" evidence="1">
    <location>
        <begin position="423"/>
        <end position="485"/>
    </location>
</feature>
<evidence type="ECO:0000313" key="3">
    <source>
        <dbReference type="Proteomes" id="UP000006227"/>
    </source>
</evidence>
<protein>
    <submittedName>
        <fullName evidence="2">Uncharacterized protein</fullName>
    </submittedName>
</protein>
<dbReference type="Proteomes" id="UP000006227">
    <property type="component" value="Unassembled WGS sequence"/>
</dbReference>
<feature type="coiled-coil region" evidence="1">
    <location>
        <begin position="511"/>
        <end position="538"/>
    </location>
</feature>
<proteinExistence type="predicted"/>
<dbReference type="PATRIC" id="fig|1029822.3.peg.1873"/>
<evidence type="ECO:0000313" key="2">
    <source>
        <dbReference type="EMBL" id="EGL98131.1"/>
    </source>
</evidence>
<keyword evidence="1" id="KW-0175">Coiled coil</keyword>
<name>F5VGG0_9LACO</name>
<dbReference type="RefSeq" id="WP_003706952.1">
    <property type="nucleotide sequence ID" value="NZ_AFMN01000003.1"/>
</dbReference>
<accession>F5VGG0</accession>